<gene>
    <name evidence="1" type="ORF">UG56_014135</name>
</gene>
<dbReference type="AlphaFoldDB" id="A0A1J4N3P5"/>
<sequence length="398" mass="43965">MRTVTDRERRARLGRRHGLAPGHRYADVAAATRAMTAWHATEAATVHLALHARVHDLRVEDVERALYEERSLVKQLAMRRTLFAFPRDLVPAALGSASARVAAQQEKNLHKWLTAGGVDEDHDGWIEKAYAATLAALADGEPRTTAQLRELVPELDIRFRLGEPGKKWGGEFAIGRWVIGTLAAQGRLMRATNLGHWRLNKPAWTLTESWLDEMPSPLPAAEGYAELVRRWLWTFGPGTEADLVWWLGATKSAVRAALVAVGAVEVGLESGGTGWVLPDDPIATSPEPEIEPWAALVPTLDPTVMGWRERGFYLDAEDVPYLFDSNGNAGNTAWWDGRIVGAWAQDEDGTVHPIVRHDIGDAGRKALAAEAERLTEWLDGVVIVNVYKSRQMKEAVLP</sequence>
<dbReference type="InterPro" id="IPR009351">
    <property type="entry name" value="AlkZ-like"/>
</dbReference>
<keyword evidence="2" id="KW-1185">Reference proteome</keyword>
<dbReference type="Pfam" id="PF06224">
    <property type="entry name" value="AlkZ-like"/>
    <property type="match status" value="1"/>
</dbReference>
<dbReference type="PANTHER" id="PTHR38479:SF2">
    <property type="entry name" value="WINGED HELIX DNA-BINDING DOMAIN-CONTAINING PROTEIN"/>
    <property type="match status" value="1"/>
</dbReference>
<proteinExistence type="predicted"/>
<protein>
    <recommendedName>
        <fullName evidence="3">Winged helix DNA-binding domain-containing protein</fullName>
    </recommendedName>
</protein>
<dbReference type="EMBL" id="JZDQ02000018">
    <property type="protein sequence ID" value="OIJ26196.1"/>
    <property type="molecule type" value="Genomic_DNA"/>
</dbReference>
<accession>A0A1J4N3P5</accession>
<evidence type="ECO:0000313" key="1">
    <source>
        <dbReference type="EMBL" id="OIJ26196.1"/>
    </source>
</evidence>
<dbReference type="STRING" id="1844.UG56_014135"/>
<reference evidence="1" key="1">
    <citation type="submission" date="2016-10" db="EMBL/GenBank/DDBJ databases">
        <title>Draft Genome Sequence of Nocardioides luteus Strain BAFB, an Alkane-Degrading Bacterium Isolated from JP-7 Polluted Soil.</title>
        <authorList>
            <person name="Brown L."/>
            <person name="Ruiz O.N."/>
            <person name="Gunasekera T."/>
        </authorList>
    </citation>
    <scope>NUCLEOTIDE SEQUENCE [LARGE SCALE GENOMIC DNA]</scope>
    <source>
        <strain evidence="1">BAFB</strain>
    </source>
</reference>
<organism evidence="1 2">
    <name type="scientific">Nocardioides luteus</name>
    <dbReference type="NCBI Taxonomy" id="1844"/>
    <lineage>
        <taxon>Bacteria</taxon>
        <taxon>Bacillati</taxon>
        <taxon>Actinomycetota</taxon>
        <taxon>Actinomycetes</taxon>
        <taxon>Propionibacteriales</taxon>
        <taxon>Nocardioidaceae</taxon>
        <taxon>Nocardioides</taxon>
    </lineage>
</organism>
<dbReference type="OrthoDB" id="9148135at2"/>
<evidence type="ECO:0008006" key="3">
    <source>
        <dbReference type="Google" id="ProtNLM"/>
    </source>
</evidence>
<evidence type="ECO:0000313" key="2">
    <source>
        <dbReference type="Proteomes" id="UP000033772"/>
    </source>
</evidence>
<dbReference type="Proteomes" id="UP000033772">
    <property type="component" value="Unassembled WGS sequence"/>
</dbReference>
<comment type="caution">
    <text evidence="1">The sequence shown here is derived from an EMBL/GenBank/DDBJ whole genome shotgun (WGS) entry which is preliminary data.</text>
</comment>
<name>A0A1J4N3P5_9ACTN</name>
<dbReference type="PANTHER" id="PTHR38479">
    <property type="entry name" value="LMO0824 PROTEIN"/>
    <property type="match status" value="1"/>
</dbReference>